<name>A0A2W6ADB3_9BACT</name>
<keyword evidence="5 6" id="KW-0456">Lyase</keyword>
<dbReference type="RefSeq" id="WP_337310632.1">
    <property type="nucleotide sequence ID" value="NZ_JAEKNS010000067.1"/>
</dbReference>
<evidence type="ECO:0000256" key="6">
    <source>
        <dbReference type="HAMAP-Rule" id="MF_01965"/>
    </source>
</evidence>
<evidence type="ECO:0000256" key="5">
    <source>
        <dbReference type="ARBA" id="ARBA00023239"/>
    </source>
</evidence>
<dbReference type="GO" id="GO:0052855">
    <property type="term" value="F:ADP-dependent NAD(P)H-hydrate dehydratase activity"/>
    <property type="evidence" value="ECO:0007669"/>
    <property type="project" value="UniProtKB-UniRule"/>
</dbReference>
<dbReference type="GO" id="GO:0052856">
    <property type="term" value="F:NAD(P)HX epimerase activity"/>
    <property type="evidence" value="ECO:0007669"/>
    <property type="project" value="TreeGrafter"/>
</dbReference>
<dbReference type="GO" id="GO:0110051">
    <property type="term" value="P:metabolite repair"/>
    <property type="evidence" value="ECO:0007669"/>
    <property type="project" value="TreeGrafter"/>
</dbReference>
<dbReference type="InterPro" id="IPR029056">
    <property type="entry name" value="Ribokinase-like"/>
</dbReference>
<dbReference type="Pfam" id="PF01256">
    <property type="entry name" value="Carb_kinase"/>
    <property type="match status" value="1"/>
</dbReference>
<comment type="cofactor">
    <cofactor evidence="6">
        <name>Mg(2+)</name>
        <dbReference type="ChEBI" id="CHEBI:18420"/>
    </cofactor>
</comment>
<dbReference type="SUPFAM" id="SSF53613">
    <property type="entry name" value="Ribokinase-like"/>
    <property type="match status" value="1"/>
</dbReference>
<feature type="binding site" evidence="6">
    <location>
        <position position="43"/>
    </location>
    <ligand>
        <name>(6S)-NADPHX</name>
        <dbReference type="ChEBI" id="CHEBI:64076"/>
    </ligand>
</feature>
<gene>
    <name evidence="6" type="primary">nnrD</name>
    <name evidence="9" type="ORF">DLM65_05735</name>
    <name evidence="8" type="ORF">JF886_06160</name>
</gene>
<dbReference type="Proteomes" id="UP000606991">
    <property type="component" value="Unassembled WGS sequence"/>
</dbReference>
<comment type="subunit">
    <text evidence="6">Homotetramer.</text>
</comment>
<dbReference type="EC" id="4.2.1.136" evidence="6"/>
<dbReference type="PROSITE" id="PS01050">
    <property type="entry name" value="YJEF_C_2"/>
    <property type="match status" value="1"/>
</dbReference>
<comment type="function">
    <text evidence="6">Catalyzes the dehydration of the S-form of NAD(P)HX at the expense of ADP, which is converted to AMP. Together with NAD(P)HX epimerase, which catalyzes the epimerization of the S- and R-forms, the enzyme allows the repair of both epimers of NAD(P)HX, a damaged form of NAD(P)H that is a result of enzymatic or heat-dependent hydration.</text>
</comment>
<accession>A0A2W6ADB3</accession>
<comment type="caution">
    <text evidence="9">The sequence shown here is derived from an EMBL/GenBank/DDBJ whole genome shotgun (WGS) entry which is preliminary data.</text>
</comment>
<dbReference type="PANTHER" id="PTHR12592:SF0">
    <property type="entry name" value="ATP-DEPENDENT (S)-NAD(P)H-HYDRATE DEHYDRATASE"/>
    <property type="match status" value="1"/>
</dbReference>
<reference evidence="8 11" key="3">
    <citation type="submission" date="2020-10" db="EMBL/GenBank/DDBJ databases">
        <title>Ca. Dormibacterota MAGs.</title>
        <authorList>
            <person name="Montgomery K."/>
        </authorList>
    </citation>
    <scope>NUCLEOTIDE SEQUENCE [LARGE SCALE GENOMIC DNA]</scope>
    <source>
        <strain evidence="8">SC8812_S17_18</strain>
    </source>
</reference>
<evidence type="ECO:0000259" key="7">
    <source>
        <dbReference type="PROSITE" id="PS51383"/>
    </source>
</evidence>
<evidence type="ECO:0000313" key="9">
    <source>
        <dbReference type="EMBL" id="PZR81474.1"/>
    </source>
</evidence>
<dbReference type="CDD" id="cd01171">
    <property type="entry name" value="YXKO-related"/>
    <property type="match status" value="1"/>
</dbReference>
<reference evidence="9" key="2">
    <citation type="submission" date="2018-05" db="EMBL/GenBank/DDBJ databases">
        <authorList>
            <person name="Ferrari B."/>
        </authorList>
    </citation>
    <scope>NUCLEOTIDE SEQUENCE</scope>
    <source>
        <strain evidence="9">RRmetagenome_bin12</strain>
    </source>
</reference>
<dbReference type="Gene3D" id="3.40.1190.20">
    <property type="match status" value="1"/>
</dbReference>
<keyword evidence="2 6" id="KW-0067">ATP-binding</keyword>
<evidence type="ECO:0000256" key="4">
    <source>
        <dbReference type="ARBA" id="ARBA00023027"/>
    </source>
</evidence>
<dbReference type="EMBL" id="JAEKNS010000067">
    <property type="protein sequence ID" value="MBJ7594438.1"/>
    <property type="molecule type" value="Genomic_DNA"/>
</dbReference>
<evidence type="ECO:0000256" key="2">
    <source>
        <dbReference type="ARBA" id="ARBA00022840"/>
    </source>
</evidence>
<dbReference type="GO" id="GO:0046496">
    <property type="term" value="P:nicotinamide nucleotide metabolic process"/>
    <property type="evidence" value="ECO:0007669"/>
    <property type="project" value="UniProtKB-UniRule"/>
</dbReference>
<feature type="binding site" evidence="6">
    <location>
        <begin position="202"/>
        <end position="206"/>
    </location>
    <ligand>
        <name>AMP</name>
        <dbReference type="ChEBI" id="CHEBI:456215"/>
    </ligand>
</feature>
<dbReference type="NCBIfam" id="TIGR00196">
    <property type="entry name" value="yjeF_cterm"/>
    <property type="match status" value="1"/>
</dbReference>
<comment type="catalytic activity">
    <reaction evidence="6">
        <text>(6S)-NADHX + ADP = AMP + phosphate + NADH + H(+)</text>
        <dbReference type="Rhea" id="RHEA:32223"/>
        <dbReference type="ChEBI" id="CHEBI:15378"/>
        <dbReference type="ChEBI" id="CHEBI:43474"/>
        <dbReference type="ChEBI" id="CHEBI:57945"/>
        <dbReference type="ChEBI" id="CHEBI:64074"/>
        <dbReference type="ChEBI" id="CHEBI:456215"/>
        <dbReference type="ChEBI" id="CHEBI:456216"/>
        <dbReference type="EC" id="4.2.1.136"/>
    </reaction>
</comment>
<dbReference type="InterPro" id="IPR017953">
    <property type="entry name" value="Carbohydrate_kinase_pred_CS"/>
</dbReference>
<dbReference type="AlphaFoldDB" id="A0A2W6ADB3"/>
<evidence type="ECO:0000313" key="11">
    <source>
        <dbReference type="Proteomes" id="UP000606991"/>
    </source>
</evidence>
<evidence type="ECO:0000256" key="1">
    <source>
        <dbReference type="ARBA" id="ARBA00022741"/>
    </source>
</evidence>
<sequence>MTGPASLAEVPAELVLPDRPEDGHKGMFGTVVVVGGAVGFSGAPLMSATAAARGGAGKVRVCVPEPIYTAVAAQTLEVMAHPLPAADGGLAPEALAVLRDRHLGDAAAVVLGPGAGRAPGTEALVIDLLGDLRAPSVIDADGLNIAAARQFDWRTCQCPLVLTPHPAEMGRLLGLPTAEIQSRRRELALEFAERTGAVVVLKGSDTVVADPAGRVHLSRIRVVALATAGSGDVLSGLLAAFLAQGLERFDAAVAAVFVHAEAALAVQARLGRAGALPRDLLEELPLAQERTRRTAEDRRSG</sequence>
<feature type="domain" description="YjeF C-terminal" evidence="7">
    <location>
        <begin position="8"/>
        <end position="291"/>
    </location>
</feature>
<dbReference type="PANTHER" id="PTHR12592">
    <property type="entry name" value="ATP-DEPENDENT (S)-NAD(P)H-HYDRATE DEHYDRATASE FAMILY MEMBER"/>
    <property type="match status" value="1"/>
</dbReference>
<keyword evidence="1 6" id="KW-0547">Nucleotide-binding</keyword>
<feature type="binding site" evidence="6">
    <location>
        <position position="165"/>
    </location>
    <ligand>
        <name>(6S)-NADPHX</name>
        <dbReference type="ChEBI" id="CHEBI:64076"/>
    </ligand>
</feature>
<evidence type="ECO:0000313" key="10">
    <source>
        <dbReference type="Proteomes" id="UP000248724"/>
    </source>
</evidence>
<keyword evidence="3 6" id="KW-0521">NADP</keyword>
<feature type="binding site" evidence="6">
    <location>
        <position position="231"/>
    </location>
    <ligand>
        <name>AMP</name>
        <dbReference type="ChEBI" id="CHEBI:456215"/>
    </ligand>
</feature>
<keyword evidence="4 6" id="KW-0520">NAD</keyword>
<comment type="similarity">
    <text evidence="6">Belongs to the NnrD/CARKD family.</text>
</comment>
<dbReference type="EMBL" id="QHBU01000110">
    <property type="protein sequence ID" value="PZR81474.1"/>
    <property type="molecule type" value="Genomic_DNA"/>
</dbReference>
<feature type="binding site" evidence="6">
    <location>
        <position position="232"/>
    </location>
    <ligand>
        <name>(6S)-NADPHX</name>
        <dbReference type="ChEBI" id="CHEBI:64076"/>
    </ligand>
</feature>
<evidence type="ECO:0000313" key="8">
    <source>
        <dbReference type="EMBL" id="MBJ7594438.1"/>
    </source>
</evidence>
<accession>A0A934N515</accession>
<organism evidence="9 10">
    <name type="scientific">Candidatus Aeolococcus gillhamiae</name>
    <dbReference type="NCBI Taxonomy" id="3127015"/>
    <lineage>
        <taxon>Bacteria</taxon>
        <taxon>Bacillati</taxon>
        <taxon>Candidatus Dormiibacterota</taxon>
        <taxon>Candidatus Dormibacteria</taxon>
        <taxon>Candidatus Aeolococcales</taxon>
        <taxon>Candidatus Aeolococcaceae</taxon>
        <taxon>Candidatus Aeolococcus</taxon>
    </lineage>
</organism>
<dbReference type="HAMAP" id="MF_01965">
    <property type="entry name" value="NADHX_dehydratase"/>
    <property type="match status" value="1"/>
</dbReference>
<reference evidence="9 10" key="1">
    <citation type="journal article" date="2017" name="Nature">
        <title>Atmospheric trace gases support primary production in Antarctic desert surface soil.</title>
        <authorList>
            <person name="Ji M."/>
            <person name="Greening C."/>
            <person name="Vanwonterghem I."/>
            <person name="Carere C.R."/>
            <person name="Bay S.K."/>
            <person name="Steen J.A."/>
            <person name="Montgomery K."/>
            <person name="Lines T."/>
            <person name="Beardall J."/>
            <person name="van Dorst J."/>
            <person name="Snape I."/>
            <person name="Stott M.B."/>
            <person name="Hugenholtz P."/>
            <person name="Ferrari B.C."/>
        </authorList>
    </citation>
    <scope>NUCLEOTIDE SEQUENCE [LARGE SCALE GENOMIC DNA]</scope>
    <source>
        <strain evidence="9">RRmetagenome_bin12</strain>
    </source>
</reference>
<evidence type="ECO:0000256" key="3">
    <source>
        <dbReference type="ARBA" id="ARBA00022857"/>
    </source>
</evidence>
<dbReference type="Proteomes" id="UP000248724">
    <property type="component" value="Unassembled WGS sequence"/>
</dbReference>
<dbReference type="PROSITE" id="PS51383">
    <property type="entry name" value="YJEF_C_3"/>
    <property type="match status" value="1"/>
</dbReference>
<dbReference type="GO" id="GO:0005524">
    <property type="term" value="F:ATP binding"/>
    <property type="evidence" value="ECO:0007669"/>
    <property type="project" value="UniProtKB-KW"/>
</dbReference>
<dbReference type="InterPro" id="IPR000631">
    <property type="entry name" value="CARKD"/>
</dbReference>
<proteinExistence type="inferred from homology"/>
<comment type="catalytic activity">
    <reaction evidence="6">
        <text>(6S)-NADPHX + ADP = AMP + phosphate + NADPH + H(+)</text>
        <dbReference type="Rhea" id="RHEA:32235"/>
        <dbReference type="ChEBI" id="CHEBI:15378"/>
        <dbReference type="ChEBI" id="CHEBI:43474"/>
        <dbReference type="ChEBI" id="CHEBI:57783"/>
        <dbReference type="ChEBI" id="CHEBI:64076"/>
        <dbReference type="ChEBI" id="CHEBI:456215"/>
        <dbReference type="ChEBI" id="CHEBI:456216"/>
        <dbReference type="EC" id="4.2.1.136"/>
    </reaction>
</comment>
<feature type="binding site" evidence="6">
    <location>
        <position position="114"/>
    </location>
    <ligand>
        <name>(6S)-NADPHX</name>
        <dbReference type="ChEBI" id="CHEBI:64076"/>
    </ligand>
</feature>
<protein>
    <recommendedName>
        <fullName evidence="6">ADP-dependent (S)-NAD(P)H-hydrate dehydratase</fullName>
        <ecNumber evidence="6">4.2.1.136</ecNumber>
    </recommendedName>
    <alternativeName>
        <fullName evidence="6">ADP-dependent NAD(P)HX dehydratase</fullName>
    </alternativeName>
</protein>